<name>M7SGQ7_EUTLA</name>
<evidence type="ECO:0000313" key="7">
    <source>
        <dbReference type="Proteomes" id="UP000012174"/>
    </source>
</evidence>
<dbReference type="eggNOG" id="ENOG502SJJE">
    <property type="taxonomic scope" value="Eukaryota"/>
</dbReference>
<gene>
    <name evidence="6" type="ORF">UCREL1_9708</name>
</gene>
<reference evidence="7" key="1">
    <citation type="journal article" date="2013" name="Genome Announc.">
        <title>Draft genome sequence of the grapevine dieback fungus Eutypa lata UCR-EL1.</title>
        <authorList>
            <person name="Blanco-Ulate B."/>
            <person name="Rolshausen P.E."/>
            <person name="Cantu D."/>
        </authorList>
    </citation>
    <scope>NUCLEOTIDE SEQUENCE [LARGE SCALE GENOMIC DNA]</scope>
    <source>
        <strain evidence="7">UCR-EL1</strain>
    </source>
</reference>
<evidence type="ECO:0000256" key="4">
    <source>
        <dbReference type="SAM" id="SignalP"/>
    </source>
</evidence>
<dbReference type="PANTHER" id="PTHR34997">
    <property type="entry name" value="AM15"/>
    <property type="match status" value="1"/>
</dbReference>
<evidence type="ECO:0000256" key="3">
    <source>
        <dbReference type="ARBA" id="ARBA00044955"/>
    </source>
</evidence>
<organism evidence="6 7">
    <name type="scientific">Eutypa lata (strain UCR-EL1)</name>
    <name type="common">Grapevine dieback disease fungus</name>
    <name type="synonym">Eutypa armeniacae</name>
    <dbReference type="NCBI Taxonomy" id="1287681"/>
    <lineage>
        <taxon>Eukaryota</taxon>
        <taxon>Fungi</taxon>
        <taxon>Dikarya</taxon>
        <taxon>Ascomycota</taxon>
        <taxon>Pezizomycotina</taxon>
        <taxon>Sordariomycetes</taxon>
        <taxon>Xylariomycetidae</taxon>
        <taxon>Xylariales</taxon>
        <taxon>Diatrypaceae</taxon>
        <taxon>Eutypa</taxon>
    </lineage>
</organism>
<dbReference type="AlphaFoldDB" id="M7SGQ7"/>
<dbReference type="Gene3D" id="3.10.350.10">
    <property type="entry name" value="LysM domain"/>
    <property type="match status" value="3"/>
</dbReference>
<dbReference type="GO" id="GO:0008061">
    <property type="term" value="F:chitin binding"/>
    <property type="evidence" value="ECO:0007669"/>
    <property type="project" value="UniProtKB-KW"/>
</dbReference>
<keyword evidence="4" id="KW-0732">Signal</keyword>
<dbReference type="InterPro" id="IPR018392">
    <property type="entry name" value="LysM"/>
</dbReference>
<dbReference type="EMBL" id="KB707240">
    <property type="protein sequence ID" value="EMR63347.1"/>
    <property type="molecule type" value="Genomic_DNA"/>
</dbReference>
<sequence>MARPLLFFAVPFILAASTGPGHVAFAQGGREGIQLYLPESLDVTLGNSCIDALAATIDCHSYVQTFTELRYRQSLQNVTLTDAICAPGCSQSLRSWFDSVSTACAGKTIGGAIPTKYGGYMWAGWNETCVKDPRTKKYCNDIIHNFTAVPDVSQMPREELCHTCHIRRLALMQSSRYSTYNELWQSELEYIYAECGGSGPTQIPEPLRPAPSPAPAPYCVTGKRYTTKEGDTCESIANATSLSAATLYMGNQQILRDCTAAEPGVSLCLPMTCQTYYLRPLDTCMGIERALGLNFGSVRNYNSWLDALCTNLHTATDFYGKIICVSPQGGTFTGTVPAPAPTGSPGTGDGYTRHAVAPPDGVPVAESTTLNCGRWHEVIGKDTCSSICVKNGITINLFLTVNPSLKPGASCTLSLNPGTALCVGPTYNWNTTVSMTSTILGTDISSSTTIVGDATTSSSIL</sequence>
<evidence type="ECO:0000256" key="2">
    <source>
        <dbReference type="ARBA" id="ARBA00023026"/>
    </source>
</evidence>
<feature type="chain" id="PRO_5012700562" description="LysM domain-containing protein" evidence="4">
    <location>
        <begin position="16"/>
        <end position="461"/>
    </location>
</feature>
<dbReference type="KEGG" id="ela:UCREL1_9708"/>
<dbReference type="PROSITE" id="PS51782">
    <property type="entry name" value="LYSM"/>
    <property type="match status" value="2"/>
</dbReference>
<dbReference type="STRING" id="1287681.M7SGQ7"/>
<dbReference type="InterPro" id="IPR052210">
    <property type="entry name" value="LysM1-like"/>
</dbReference>
<comment type="similarity">
    <text evidence="3">Belongs to the secreted LysM effector family.</text>
</comment>
<feature type="domain" description="LysM" evidence="5">
    <location>
        <begin position="374"/>
        <end position="423"/>
    </location>
</feature>
<evidence type="ECO:0000313" key="6">
    <source>
        <dbReference type="EMBL" id="EMR63347.1"/>
    </source>
</evidence>
<proteinExistence type="inferred from homology"/>
<keyword evidence="2" id="KW-0843">Virulence</keyword>
<keyword evidence="1" id="KW-0147">Chitin-binding</keyword>
<dbReference type="SUPFAM" id="SSF54106">
    <property type="entry name" value="LysM domain"/>
    <property type="match status" value="1"/>
</dbReference>
<evidence type="ECO:0000259" key="5">
    <source>
        <dbReference type="PROSITE" id="PS51782"/>
    </source>
</evidence>
<dbReference type="PANTHER" id="PTHR34997:SF16">
    <property type="entry name" value="LYSM DOMAIN-CONTAINING PROTEIN"/>
    <property type="match status" value="1"/>
</dbReference>
<feature type="domain" description="LysM" evidence="5">
    <location>
        <begin position="223"/>
        <end position="269"/>
    </location>
</feature>
<keyword evidence="7" id="KW-1185">Reference proteome</keyword>
<dbReference type="OrthoDB" id="5985073at2759"/>
<dbReference type="Pfam" id="PF01476">
    <property type="entry name" value="LysM"/>
    <property type="match status" value="2"/>
</dbReference>
<feature type="signal peptide" evidence="4">
    <location>
        <begin position="1"/>
        <end position="15"/>
    </location>
</feature>
<dbReference type="HOGENOM" id="CLU_010591_5_3_1"/>
<evidence type="ECO:0000256" key="1">
    <source>
        <dbReference type="ARBA" id="ARBA00022669"/>
    </source>
</evidence>
<dbReference type="OMA" id="ELCHTCH"/>
<protein>
    <recommendedName>
        <fullName evidence="5">LysM domain-containing protein</fullName>
    </recommendedName>
</protein>
<dbReference type="Proteomes" id="UP000012174">
    <property type="component" value="Unassembled WGS sequence"/>
</dbReference>
<accession>M7SGQ7</accession>
<dbReference type="InterPro" id="IPR036779">
    <property type="entry name" value="LysM_dom_sf"/>
</dbReference>
<dbReference type="CDD" id="cd00118">
    <property type="entry name" value="LysM"/>
    <property type="match status" value="2"/>
</dbReference>
<dbReference type="SMART" id="SM00257">
    <property type="entry name" value="LysM"/>
    <property type="match status" value="3"/>
</dbReference>